<evidence type="ECO:0000313" key="4">
    <source>
        <dbReference type="Proteomes" id="UP000003779"/>
    </source>
</evidence>
<reference evidence="3 4" key="1">
    <citation type="journal article" date="2012" name="J. Bacteriol.">
        <title>Whole-Genome Sequence of Nocardiopsis alba Strain ATCC BAA-2165, Associated with Honeybees.</title>
        <authorList>
            <person name="Qiao J."/>
            <person name="Chen L."/>
            <person name="Li Y."/>
            <person name="Wang J."/>
            <person name="Zhang W."/>
            <person name="Chen S."/>
        </authorList>
    </citation>
    <scope>NUCLEOTIDE SEQUENCE [LARGE SCALE GENOMIC DNA]</scope>
    <source>
        <strain evidence="4">ATCC BAA-2165 / BE74</strain>
    </source>
</reference>
<dbReference type="GO" id="GO:0016810">
    <property type="term" value="F:hydrolase activity, acting on carbon-nitrogen (but not peptide) bonds"/>
    <property type="evidence" value="ECO:0007669"/>
    <property type="project" value="InterPro"/>
</dbReference>
<dbReference type="Pfam" id="PF07969">
    <property type="entry name" value="Amidohydro_3"/>
    <property type="match status" value="1"/>
</dbReference>
<dbReference type="InterPro" id="IPR013108">
    <property type="entry name" value="Amidohydro_3"/>
</dbReference>
<dbReference type="STRING" id="1205910.B005_1475"/>
<evidence type="ECO:0000313" key="3">
    <source>
        <dbReference type="EMBL" id="AFR08600.1"/>
    </source>
</evidence>
<protein>
    <recommendedName>
        <fullName evidence="2">Amidohydrolase 3 domain-containing protein</fullName>
    </recommendedName>
</protein>
<feature type="domain" description="Amidohydrolase 3" evidence="2">
    <location>
        <begin position="195"/>
        <end position="287"/>
    </location>
</feature>
<dbReference type="PANTHER" id="PTHR43135">
    <property type="entry name" value="ALPHA-D-RIBOSE 1-METHYLPHOSPHONATE 5-TRIPHOSPHATE DIPHOSPHATASE"/>
    <property type="match status" value="1"/>
</dbReference>
<dbReference type="PANTHER" id="PTHR43135:SF3">
    <property type="entry name" value="ALPHA-D-RIBOSE 1-METHYLPHOSPHONATE 5-TRIPHOSPHATE DIPHOSPHATASE"/>
    <property type="match status" value="1"/>
</dbReference>
<feature type="region of interest" description="Disordered" evidence="1">
    <location>
        <begin position="121"/>
        <end position="159"/>
    </location>
</feature>
<evidence type="ECO:0000259" key="2">
    <source>
        <dbReference type="Pfam" id="PF07969"/>
    </source>
</evidence>
<dbReference type="Proteomes" id="UP000003779">
    <property type="component" value="Chromosome"/>
</dbReference>
<feature type="compositionally biased region" description="Polar residues" evidence="1">
    <location>
        <begin position="148"/>
        <end position="159"/>
    </location>
</feature>
<dbReference type="AlphaFoldDB" id="J7LB42"/>
<gene>
    <name evidence="3" type="ordered locus">B005_1475</name>
</gene>
<dbReference type="EMBL" id="CP003788">
    <property type="protein sequence ID" value="AFR08600.1"/>
    <property type="molecule type" value="Genomic_DNA"/>
</dbReference>
<dbReference type="PATRIC" id="fig|1205910.3.peg.1393"/>
<dbReference type="InterPro" id="IPR051781">
    <property type="entry name" value="Metallo-dep_Hydrolase"/>
</dbReference>
<dbReference type="eggNOG" id="COG1228">
    <property type="taxonomic scope" value="Bacteria"/>
</dbReference>
<organism evidence="3 4">
    <name type="scientific">Nocardiopsis alba (strain ATCC BAA-2165 / BE74)</name>
    <dbReference type="NCBI Taxonomy" id="1205910"/>
    <lineage>
        <taxon>Bacteria</taxon>
        <taxon>Bacillati</taxon>
        <taxon>Actinomycetota</taxon>
        <taxon>Actinomycetes</taxon>
        <taxon>Streptosporangiales</taxon>
        <taxon>Nocardiopsidaceae</taxon>
        <taxon>Nocardiopsis</taxon>
    </lineage>
</organism>
<sequence length="306" mass="32538">MAPSGAERMFSGPGNAWGEGFAGEGGEAVGPCREAVCVPEGVEVVDAAGKWVLPGFVEAHGHVGICEQTIGLAGNDTNEMTDPNGARMRAIDGINPADEGFADALSGEVWTGCRPRVRVWRRSSVTPSPRRRTTRPSATTPGARGPPSTGTTRWRPSSRYSRAMCPGASTCTVPTTCTPSKVEVGNRTLAGPGILDRAGVKVALTTDAPVIPIEYLVYQAILCVKEGMDRDSAIRALTVNPAEIMGLDDRVGSLKPGLDADVVVWSGDPLDIMSRALRVFVGGREVYTYDEERREGVMADPYYREG</sequence>
<reference evidence="4" key="2">
    <citation type="submission" date="2012-08" db="EMBL/GenBank/DDBJ databases">
        <title>Whole-genome sequence of Nocardiopsis alba strain ATCC BAA-2165 associated with honeybees.</title>
        <authorList>
            <person name="Qiao J."/>
            <person name="Chen L."/>
            <person name="Li Y."/>
            <person name="Wang J."/>
            <person name="Zhang W."/>
            <person name="Chen S."/>
        </authorList>
    </citation>
    <scope>NUCLEOTIDE SEQUENCE [LARGE SCALE GENOMIC DNA]</scope>
    <source>
        <strain evidence="4">ATCC BAA-2165 / BE74</strain>
    </source>
</reference>
<proteinExistence type="predicted"/>
<dbReference type="SUPFAM" id="SSF51556">
    <property type="entry name" value="Metallo-dependent hydrolases"/>
    <property type="match status" value="1"/>
</dbReference>
<dbReference type="InterPro" id="IPR011059">
    <property type="entry name" value="Metal-dep_hydrolase_composite"/>
</dbReference>
<dbReference type="SUPFAM" id="SSF51338">
    <property type="entry name" value="Composite domain of metallo-dependent hydrolases"/>
    <property type="match status" value="1"/>
</dbReference>
<name>J7LB42_NOCAA</name>
<evidence type="ECO:0000256" key="1">
    <source>
        <dbReference type="SAM" id="MobiDB-lite"/>
    </source>
</evidence>
<dbReference type="Gene3D" id="2.30.40.10">
    <property type="entry name" value="Urease, subunit C, domain 1"/>
    <property type="match status" value="1"/>
</dbReference>
<dbReference type="KEGG" id="nal:B005_1475"/>
<dbReference type="Gene3D" id="3.20.20.140">
    <property type="entry name" value="Metal-dependent hydrolases"/>
    <property type="match status" value="2"/>
</dbReference>
<dbReference type="HOGENOM" id="CLU_046987_0_0_11"/>
<dbReference type="InterPro" id="IPR032466">
    <property type="entry name" value="Metal_Hydrolase"/>
</dbReference>
<accession>J7LB42</accession>